<dbReference type="RefSeq" id="WP_110361662.1">
    <property type="nucleotide sequence ID" value="NZ_QFLI01000007.1"/>
</dbReference>
<keyword evidence="7" id="KW-0802">TPR repeat</keyword>
<dbReference type="EMBL" id="QFLI01000007">
    <property type="protein sequence ID" value="PXX98771.1"/>
    <property type="molecule type" value="Genomic_DNA"/>
</dbReference>
<evidence type="ECO:0000256" key="8">
    <source>
        <dbReference type="SAM" id="Phobius"/>
    </source>
</evidence>
<evidence type="ECO:0000256" key="3">
    <source>
        <dbReference type="ARBA" id="ARBA00022553"/>
    </source>
</evidence>
<feature type="repeat" description="TPR" evidence="7">
    <location>
        <begin position="242"/>
        <end position="275"/>
    </location>
</feature>
<dbReference type="InterPro" id="IPR003594">
    <property type="entry name" value="HATPase_dom"/>
</dbReference>
<dbReference type="PRINTS" id="PR00344">
    <property type="entry name" value="BCTRLSENSOR"/>
</dbReference>
<dbReference type="PROSITE" id="PS50005">
    <property type="entry name" value="TPR"/>
    <property type="match status" value="2"/>
</dbReference>
<dbReference type="SUPFAM" id="SSF47384">
    <property type="entry name" value="Homodimeric domain of signal transducing histidine kinase"/>
    <property type="match status" value="1"/>
</dbReference>
<comment type="caution">
    <text evidence="11">The sequence shown here is derived from an EMBL/GenBank/DDBJ whole genome shotgun (WGS) entry which is preliminary data.</text>
</comment>
<dbReference type="Gene3D" id="1.10.287.130">
    <property type="match status" value="1"/>
</dbReference>
<keyword evidence="6" id="KW-0902">Two-component regulatory system</keyword>
<keyword evidence="3" id="KW-0597">Phosphoprotein</keyword>
<dbReference type="SMART" id="SM00388">
    <property type="entry name" value="HisKA"/>
    <property type="match status" value="1"/>
</dbReference>
<dbReference type="EC" id="2.7.13.3" evidence="2"/>
<keyword evidence="8" id="KW-0812">Transmembrane</keyword>
<dbReference type="SUPFAM" id="SSF55874">
    <property type="entry name" value="ATPase domain of HSP90 chaperone/DNA topoisomerase II/histidine kinase"/>
    <property type="match status" value="1"/>
</dbReference>
<evidence type="ECO:0000256" key="1">
    <source>
        <dbReference type="ARBA" id="ARBA00000085"/>
    </source>
</evidence>
<evidence type="ECO:0000256" key="4">
    <source>
        <dbReference type="ARBA" id="ARBA00022679"/>
    </source>
</evidence>
<feature type="transmembrane region" description="Helical" evidence="8">
    <location>
        <begin position="394"/>
        <end position="412"/>
    </location>
</feature>
<keyword evidence="5" id="KW-0418">Kinase</keyword>
<dbReference type="PANTHER" id="PTHR43711:SF26">
    <property type="entry name" value="SENSOR HISTIDINE KINASE RCSC"/>
    <property type="match status" value="1"/>
</dbReference>
<dbReference type="PROSITE" id="PS50293">
    <property type="entry name" value="TPR_REGION"/>
    <property type="match status" value="1"/>
</dbReference>
<dbReference type="SUPFAM" id="SSF48452">
    <property type="entry name" value="TPR-like"/>
    <property type="match status" value="2"/>
</dbReference>
<evidence type="ECO:0000256" key="6">
    <source>
        <dbReference type="ARBA" id="ARBA00023012"/>
    </source>
</evidence>
<dbReference type="PROSITE" id="PS50109">
    <property type="entry name" value="HIS_KIN"/>
    <property type="match status" value="1"/>
</dbReference>
<evidence type="ECO:0000256" key="2">
    <source>
        <dbReference type="ARBA" id="ARBA00012438"/>
    </source>
</evidence>
<dbReference type="Pfam" id="PF00515">
    <property type="entry name" value="TPR_1"/>
    <property type="match status" value="1"/>
</dbReference>
<dbReference type="CDD" id="cd00075">
    <property type="entry name" value="HATPase"/>
    <property type="match status" value="1"/>
</dbReference>
<evidence type="ECO:0000256" key="5">
    <source>
        <dbReference type="ARBA" id="ARBA00022777"/>
    </source>
</evidence>
<keyword evidence="9" id="KW-0732">Signal</keyword>
<feature type="domain" description="Histidine kinase" evidence="10">
    <location>
        <begin position="435"/>
        <end position="653"/>
    </location>
</feature>
<dbReference type="Pfam" id="PF02518">
    <property type="entry name" value="HATPase_c"/>
    <property type="match status" value="1"/>
</dbReference>
<keyword evidence="12" id="KW-1185">Reference proteome</keyword>
<dbReference type="AlphaFoldDB" id="A0A2V3ZV53"/>
<proteinExistence type="predicted"/>
<feature type="signal peptide" evidence="9">
    <location>
        <begin position="1"/>
        <end position="22"/>
    </location>
</feature>
<comment type="catalytic activity">
    <reaction evidence="1">
        <text>ATP + protein L-histidine = ADP + protein N-phospho-L-histidine.</text>
        <dbReference type="EC" id="2.7.13.3"/>
    </reaction>
</comment>
<evidence type="ECO:0000256" key="9">
    <source>
        <dbReference type="SAM" id="SignalP"/>
    </source>
</evidence>
<evidence type="ECO:0000259" key="10">
    <source>
        <dbReference type="PROSITE" id="PS50109"/>
    </source>
</evidence>
<evidence type="ECO:0000256" key="7">
    <source>
        <dbReference type="PROSITE-ProRule" id="PRU00339"/>
    </source>
</evidence>
<gene>
    <name evidence="11" type="ORF">DF185_15440</name>
</gene>
<dbReference type="InterPro" id="IPR036890">
    <property type="entry name" value="HATPase_C_sf"/>
</dbReference>
<dbReference type="Pfam" id="PF00512">
    <property type="entry name" value="HisKA"/>
    <property type="match status" value="1"/>
</dbReference>
<feature type="chain" id="PRO_5016082432" description="histidine kinase" evidence="9">
    <location>
        <begin position="23"/>
        <end position="656"/>
    </location>
</feature>
<dbReference type="InterPro" id="IPR019734">
    <property type="entry name" value="TPR_rpt"/>
</dbReference>
<keyword evidence="4" id="KW-0808">Transferase</keyword>
<organism evidence="11 12">
    <name type="scientific">Marinifilum breve</name>
    <dbReference type="NCBI Taxonomy" id="2184082"/>
    <lineage>
        <taxon>Bacteria</taxon>
        <taxon>Pseudomonadati</taxon>
        <taxon>Bacteroidota</taxon>
        <taxon>Bacteroidia</taxon>
        <taxon>Marinilabiliales</taxon>
        <taxon>Marinifilaceae</taxon>
    </lineage>
</organism>
<dbReference type="PANTHER" id="PTHR43711">
    <property type="entry name" value="TWO-COMPONENT HISTIDINE KINASE"/>
    <property type="match status" value="1"/>
</dbReference>
<sequence length="656" mass="75307">MLCKRLFVFVVFIYSIVLASHAQSDGKTVKQLFAEKSVTEEIQQLTHDCWRLREVNSDSALVLGRRALDLAIENNIQTELPKIYGFMGVIQLHYLYQTKESIPNLQNALKYSLQQKDSVQLAYSYNNLGDLYLMTGNVPLSLRYSEYSVALFEQLNHPAGRSYSYVNIGLVYRENKEYDLALSYFNEAVDLWDELGERVGIGSVYREIARTYSMIGDLDAAMNYYQKSYAMSVGAEKSRYAAFCLNGMANIYYQREEYDKAKEYYTNAIKLNNKQNHDFGLVDNYTGIALVYAQKGKQKDGEEYLQLAMNTALDLGVTKQIIEVSKIYIDFYKVLGDFELATSSFEKFHVLYDSVLSVQQFEIINEMERSFEVQSDLTFTEQELKTKKLLEQNLVIIILFMIVIIAIMVWRYRYNRKMNRKLEQMNQTKDKLFSVISHDLRNPFNSLIGFSELLITEIERKDCQKSRKYAKFINQAAVEGLKLLTSLLHWSMSQSGKIHFHPEDVQFDEIIGELKEFYMTDLNKNQIDFKVENEVEQVFIDPNIVRIALMNLISNALKYTEANGTITLSAVTDSSAIHIKVKDSGIGMSQLLINNLFNEKSFTQSKTGLRGEQGTGLGLNVVQELVQIHKGKLKVESQEGQGTTFELELPCIHSGK</sequence>
<dbReference type="Pfam" id="PF13424">
    <property type="entry name" value="TPR_12"/>
    <property type="match status" value="1"/>
</dbReference>
<dbReference type="CDD" id="cd00082">
    <property type="entry name" value="HisKA"/>
    <property type="match status" value="1"/>
</dbReference>
<accession>A0A2V3ZV53</accession>
<dbReference type="GO" id="GO:0000155">
    <property type="term" value="F:phosphorelay sensor kinase activity"/>
    <property type="evidence" value="ECO:0007669"/>
    <property type="project" value="InterPro"/>
</dbReference>
<dbReference type="SMART" id="SM00387">
    <property type="entry name" value="HATPase_c"/>
    <property type="match status" value="1"/>
</dbReference>
<dbReference type="InterPro" id="IPR003661">
    <property type="entry name" value="HisK_dim/P_dom"/>
</dbReference>
<dbReference type="OrthoDB" id="9810447at2"/>
<keyword evidence="8" id="KW-0472">Membrane</keyword>
<name>A0A2V3ZV53_9BACT</name>
<dbReference type="Gene3D" id="1.25.40.10">
    <property type="entry name" value="Tetratricopeptide repeat domain"/>
    <property type="match status" value="2"/>
</dbReference>
<dbReference type="SMART" id="SM00028">
    <property type="entry name" value="TPR"/>
    <property type="match status" value="4"/>
</dbReference>
<feature type="repeat" description="TPR" evidence="7">
    <location>
        <begin position="162"/>
        <end position="195"/>
    </location>
</feature>
<evidence type="ECO:0000313" key="11">
    <source>
        <dbReference type="EMBL" id="PXX98771.1"/>
    </source>
</evidence>
<dbReference type="InterPro" id="IPR036097">
    <property type="entry name" value="HisK_dim/P_sf"/>
</dbReference>
<reference evidence="11 12" key="1">
    <citation type="submission" date="2018-05" db="EMBL/GenBank/DDBJ databases">
        <title>Marinifilum breve JC075T sp. nov., a marine bacterium isolated from Yongle Blue Hole in the South China Sea.</title>
        <authorList>
            <person name="Fu T."/>
        </authorList>
    </citation>
    <scope>NUCLEOTIDE SEQUENCE [LARGE SCALE GENOMIC DNA]</scope>
    <source>
        <strain evidence="11 12">JC075</strain>
    </source>
</reference>
<protein>
    <recommendedName>
        <fullName evidence="2">histidine kinase</fullName>
        <ecNumber evidence="2">2.7.13.3</ecNumber>
    </recommendedName>
</protein>
<dbReference type="InterPro" id="IPR005467">
    <property type="entry name" value="His_kinase_dom"/>
</dbReference>
<dbReference type="InterPro" id="IPR004358">
    <property type="entry name" value="Sig_transdc_His_kin-like_C"/>
</dbReference>
<dbReference type="Gene3D" id="3.30.565.10">
    <property type="entry name" value="Histidine kinase-like ATPase, C-terminal domain"/>
    <property type="match status" value="1"/>
</dbReference>
<dbReference type="InterPro" id="IPR011990">
    <property type="entry name" value="TPR-like_helical_dom_sf"/>
</dbReference>
<evidence type="ECO:0000313" key="12">
    <source>
        <dbReference type="Proteomes" id="UP000248079"/>
    </source>
</evidence>
<dbReference type="InterPro" id="IPR050736">
    <property type="entry name" value="Sensor_HK_Regulatory"/>
</dbReference>
<dbReference type="Proteomes" id="UP000248079">
    <property type="component" value="Unassembled WGS sequence"/>
</dbReference>
<keyword evidence="8" id="KW-1133">Transmembrane helix</keyword>